<dbReference type="AlphaFoldDB" id="A0A2K1Y4D6"/>
<keyword evidence="2" id="KW-1185">Reference proteome</keyword>
<dbReference type="Pfam" id="PF02704">
    <property type="entry name" value="GASA"/>
    <property type="match status" value="1"/>
</dbReference>
<dbReference type="EMBL" id="CM009302">
    <property type="protein sequence ID" value="PNT07862.1"/>
    <property type="molecule type" value="Genomic_DNA"/>
</dbReference>
<evidence type="ECO:0008006" key="3">
    <source>
        <dbReference type="Google" id="ProtNLM"/>
    </source>
</evidence>
<organism evidence="1 2">
    <name type="scientific">Populus trichocarpa</name>
    <name type="common">Western balsam poplar</name>
    <name type="synonym">Populus balsamifera subsp. trichocarpa</name>
    <dbReference type="NCBI Taxonomy" id="3694"/>
    <lineage>
        <taxon>Eukaryota</taxon>
        <taxon>Viridiplantae</taxon>
        <taxon>Streptophyta</taxon>
        <taxon>Embryophyta</taxon>
        <taxon>Tracheophyta</taxon>
        <taxon>Spermatophyta</taxon>
        <taxon>Magnoliopsida</taxon>
        <taxon>eudicotyledons</taxon>
        <taxon>Gunneridae</taxon>
        <taxon>Pentapetalae</taxon>
        <taxon>rosids</taxon>
        <taxon>fabids</taxon>
        <taxon>Malpighiales</taxon>
        <taxon>Salicaceae</taxon>
        <taxon>Saliceae</taxon>
        <taxon>Populus</taxon>
    </lineage>
</organism>
<dbReference type="InterPro" id="IPR003854">
    <property type="entry name" value="GASA"/>
</dbReference>
<protein>
    <recommendedName>
        <fullName evidence="3">Gibberellin regulated protein</fullName>
    </recommendedName>
</protein>
<dbReference type="Proteomes" id="UP000006729">
    <property type="component" value="Chromosome 13"/>
</dbReference>
<dbReference type="InParanoid" id="A0A2K1Y4D6"/>
<proteinExistence type="predicted"/>
<sequence length="46" mass="5191">MCPPKPLRCKGWASARKNVCHRACRTCCMKCRRVPPGTYGNKPKCP</sequence>
<gene>
    <name evidence="1" type="ORF">POPTR_013G113300</name>
</gene>
<accession>A0A2K1Y4D6</accession>
<name>A0A2K1Y4D6_POPTR</name>
<evidence type="ECO:0000313" key="2">
    <source>
        <dbReference type="Proteomes" id="UP000006729"/>
    </source>
</evidence>
<evidence type="ECO:0000313" key="1">
    <source>
        <dbReference type="EMBL" id="PNT07862.1"/>
    </source>
</evidence>
<reference evidence="1 2" key="1">
    <citation type="journal article" date="2006" name="Science">
        <title>The genome of black cottonwood, Populus trichocarpa (Torr. &amp; Gray).</title>
        <authorList>
            <person name="Tuskan G.A."/>
            <person name="Difazio S."/>
            <person name="Jansson S."/>
            <person name="Bohlmann J."/>
            <person name="Grigoriev I."/>
            <person name="Hellsten U."/>
            <person name="Putnam N."/>
            <person name="Ralph S."/>
            <person name="Rombauts S."/>
            <person name="Salamov A."/>
            <person name="Schein J."/>
            <person name="Sterck L."/>
            <person name="Aerts A."/>
            <person name="Bhalerao R.R."/>
            <person name="Bhalerao R.P."/>
            <person name="Blaudez D."/>
            <person name="Boerjan W."/>
            <person name="Brun A."/>
            <person name="Brunner A."/>
            <person name="Busov V."/>
            <person name="Campbell M."/>
            <person name="Carlson J."/>
            <person name="Chalot M."/>
            <person name="Chapman J."/>
            <person name="Chen G.L."/>
            <person name="Cooper D."/>
            <person name="Coutinho P.M."/>
            <person name="Couturier J."/>
            <person name="Covert S."/>
            <person name="Cronk Q."/>
            <person name="Cunningham R."/>
            <person name="Davis J."/>
            <person name="Degroeve S."/>
            <person name="Dejardin A."/>
            <person name="Depamphilis C."/>
            <person name="Detter J."/>
            <person name="Dirks B."/>
            <person name="Dubchak I."/>
            <person name="Duplessis S."/>
            <person name="Ehlting J."/>
            <person name="Ellis B."/>
            <person name="Gendler K."/>
            <person name="Goodstein D."/>
            <person name="Gribskov M."/>
            <person name="Grimwood J."/>
            <person name="Groover A."/>
            <person name="Gunter L."/>
            <person name="Hamberger B."/>
            <person name="Heinze B."/>
            <person name="Helariutta Y."/>
            <person name="Henrissat B."/>
            <person name="Holligan D."/>
            <person name="Holt R."/>
            <person name="Huang W."/>
            <person name="Islam-Faridi N."/>
            <person name="Jones S."/>
            <person name="Jones-Rhoades M."/>
            <person name="Jorgensen R."/>
            <person name="Joshi C."/>
            <person name="Kangasjarvi J."/>
            <person name="Karlsson J."/>
            <person name="Kelleher C."/>
            <person name="Kirkpatrick R."/>
            <person name="Kirst M."/>
            <person name="Kohler A."/>
            <person name="Kalluri U."/>
            <person name="Larimer F."/>
            <person name="Leebens-Mack J."/>
            <person name="Leple J.C."/>
            <person name="Locascio P."/>
            <person name="Lou Y."/>
            <person name="Lucas S."/>
            <person name="Martin F."/>
            <person name="Montanini B."/>
            <person name="Napoli C."/>
            <person name="Nelson D.R."/>
            <person name="Nelson C."/>
            <person name="Nieminen K."/>
            <person name="Nilsson O."/>
            <person name="Pereda V."/>
            <person name="Peter G."/>
            <person name="Philippe R."/>
            <person name="Pilate G."/>
            <person name="Poliakov A."/>
            <person name="Razumovskaya J."/>
            <person name="Richardson P."/>
            <person name="Rinaldi C."/>
            <person name="Ritland K."/>
            <person name="Rouze P."/>
            <person name="Ryaboy D."/>
            <person name="Schmutz J."/>
            <person name="Schrader J."/>
            <person name="Segerman B."/>
            <person name="Shin H."/>
            <person name="Siddiqui A."/>
            <person name="Sterky F."/>
            <person name="Terry A."/>
            <person name="Tsai C.J."/>
            <person name="Uberbacher E."/>
            <person name="Unneberg P."/>
            <person name="Vahala J."/>
            <person name="Wall K."/>
            <person name="Wessler S."/>
            <person name="Yang G."/>
            <person name="Yin T."/>
            <person name="Douglas C."/>
            <person name="Marra M."/>
            <person name="Sandberg G."/>
            <person name="Van de Peer Y."/>
            <person name="Rokhsar D."/>
        </authorList>
    </citation>
    <scope>NUCLEOTIDE SEQUENCE [LARGE SCALE GENOMIC DNA]</scope>
    <source>
        <strain evidence="2">cv. Nisqually</strain>
    </source>
</reference>